<dbReference type="Proteomes" id="UP000663832">
    <property type="component" value="Unassembled WGS sequence"/>
</dbReference>
<comment type="caution">
    <text evidence="1">The sequence shown here is derived from an EMBL/GenBank/DDBJ whole genome shotgun (WGS) entry which is preliminary data.</text>
</comment>
<sequence>MSSGVKGQVLKLTGDFMPCGGETDLSRNSRNSTKPHKNIFVIALKAPVSENEFNSNSTTLESIQHHSKFIKMTETNSMGEYTLYLPPGLRVTIVIWLNNALYLNLYEFVHTQMEWHSLTVPQSDYITFNIKDTKDAVS</sequence>
<evidence type="ECO:0000313" key="4">
    <source>
        <dbReference type="Proteomes" id="UP000663877"/>
    </source>
</evidence>
<reference evidence="1" key="1">
    <citation type="submission" date="2021-02" db="EMBL/GenBank/DDBJ databases">
        <authorList>
            <person name="Nowell W R."/>
        </authorList>
    </citation>
    <scope>NUCLEOTIDE SEQUENCE</scope>
</reference>
<accession>A0A814SYT4</accession>
<keyword evidence="3" id="KW-1185">Reference proteome</keyword>
<dbReference type="EMBL" id="CAJNOM010000483">
    <property type="protein sequence ID" value="CAF1463036.1"/>
    <property type="molecule type" value="Genomic_DNA"/>
</dbReference>
<dbReference type="Proteomes" id="UP000663877">
    <property type="component" value="Unassembled WGS sequence"/>
</dbReference>
<name>A0A814SYT4_9BILA</name>
<evidence type="ECO:0000313" key="3">
    <source>
        <dbReference type="Proteomes" id="UP000663832"/>
    </source>
</evidence>
<evidence type="ECO:0000313" key="1">
    <source>
        <dbReference type="EMBL" id="CAF1153964.1"/>
    </source>
</evidence>
<dbReference type="AlphaFoldDB" id="A0A814SYT4"/>
<dbReference type="EMBL" id="CAJNOI010000171">
    <property type="protein sequence ID" value="CAF1153964.1"/>
    <property type="molecule type" value="Genomic_DNA"/>
</dbReference>
<evidence type="ECO:0000313" key="2">
    <source>
        <dbReference type="EMBL" id="CAF1463036.1"/>
    </source>
</evidence>
<proteinExistence type="predicted"/>
<protein>
    <submittedName>
        <fullName evidence="1">Uncharacterized protein</fullName>
    </submittedName>
</protein>
<dbReference type="OrthoDB" id="10276394at2759"/>
<gene>
    <name evidence="1" type="ORF">BJG266_LOCUS24254</name>
    <name evidence="2" type="ORF">QVE165_LOCUS41069</name>
</gene>
<organism evidence="1 4">
    <name type="scientific">Adineta steineri</name>
    <dbReference type="NCBI Taxonomy" id="433720"/>
    <lineage>
        <taxon>Eukaryota</taxon>
        <taxon>Metazoa</taxon>
        <taxon>Spiralia</taxon>
        <taxon>Gnathifera</taxon>
        <taxon>Rotifera</taxon>
        <taxon>Eurotatoria</taxon>
        <taxon>Bdelloidea</taxon>
        <taxon>Adinetida</taxon>
        <taxon>Adinetidae</taxon>
        <taxon>Adineta</taxon>
    </lineage>
</organism>